<name>A0A2R5GXG3_9STRA</name>
<dbReference type="CDD" id="cd00452">
    <property type="entry name" value="KDPG_aldolase"/>
    <property type="match status" value="1"/>
</dbReference>
<evidence type="ECO:0000256" key="1">
    <source>
        <dbReference type="ARBA" id="ARBA00004761"/>
    </source>
</evidence>
<feature type="non-terminal residue" evidence="6">
    <location>
        <position position="1"/>
    </location>
</feature>
<evidence type="ECO:0000256" key="5">
    <source>
        <dbReference type="ARBA" id="ARBA00023277"/>
    </source>
</evidence>
<sequence length="233" mass="24173">AAPGPVVKATLNALRKARVVTVIRAVDSDAALERACDLVKNCGCRAIEITRDSHAWLDVLRGIVEKVGDQAVVGVGTILSAEDVHAAAANGAKFALSPVNPPGFVSACLDANVLAVPGCFTPQEVFNAIADGASLIKIFPAQNFGVTSLRALRSISHFRAVCFLATGGIDEAGAHEWFDAGCAVVGMGALICGRDLGTQDPRRAAELRQAYLADGGGRSIAQGILERLKLTDA</sequence>
<dbReference type="Pfam" id="PF01081">
    <property type="entry name" value="Aldolase"/>
    <property type="match status" value="1"/>
</dbReference>
<comment type="similarity">
    <text evidence="2">Belongs to the KHG/KDPG aldolase family.</text>
</comment>
<evidence type="ECO:0000313" key="6">
    <source>
        <dbReference type="EMBL" id="GBG33101.1"/>
    </source>
</evidence>
<dbReference type="InterPro" id="IPR000887">
    <property type="entry name" value="Aldlse_KDPG_KHG"/>
</dbReference>
<dbReference type="Gene3D" id="3.20.20.70">
    <property type="entry name" value="Aldolase class I"/>
    <property type="match status" value="1"/>
</dbReference>
<dbReference type="SUPFAM" id="SSF51569">
    <property type="entry name" value="Aldolase"/>
    <property type="match status" value="1"/>
</dbReference>
<dbReference type="InParanoid" id="A0A2R5GXG3"/>
<reference evidence="6 7" key="1">
    <citation type="submission" date="2017-12" db="EMBL/GenBank/DDBJ databases">
        <title>Sequencing, de novo assembly and annotation of complete genome of a new Thraustochytrid species, strain FCC1311.</title>
        <authorList>
            <person name="Sedici K."/>
            <person name="Godart F."/>
            <person name="Aiese Cigliano R."/>
            <person name="Sanseverino W."/>
            <person name="Barakat M."/>
            <person name="Ortet P."/>
            <person name="Marechal E."/>
            <person name="Cagnac O."/>
            <person name="Amato A."/>
        </authorList>
    </citation>
    <scope>NUCLEOTIDE SEQUENCE [LARGE SCALE GENOMIC DNA]</scope>
</reference>
<keyword evidence="4" id="KW-0456">Lyase</keyword>
<keyword evidence="7" id="KW-1185">Reference proteome</keyword>
<organism evidence="6 7">
    <name type="scientific">Hondaea fermentalgiana</name>
    <dbReference type="NCBI Taxonomy" id="2315210"/>
    <lineage>
        <taxon>Eukaryota</taxon>
        <taxon>Sar</taxon>
        <taxon>Stramenopiles</taxon>
        <taxon>Bigyra</taxon>
        <taxon>Labyrinthulomycetes</taxon>
        <taxon>Thraustochytrida</taxon>
        <taxon>Thraustochytriidae</taxon>
        <taxon>Hondaea</taxon>
    </lineage>
</organism>
<dbReference type="PANTHER" id="PTHR30246">
    <property type="entry name" value="2-KETO-3-DEOXY-6-PHOSPHOGLUCONATE ALDOLASE"/>
    <property type="match status" value="1"/>
</dbReference>
<comment type="subunit">
    <text evidence="3">Homotrimer.</text>
</comment>
<gene>
    <name evidence="6" type="ORF">FCC1311_093252</name>
</gene>
<comment type="caution">
    <text evidence="6">The sequence shown here is derived from an EMBL/GenBank/DDBJ whole genome shotgun (WGS) entry which is preliminary data.</text>
</comment>
<dbReference type="EMBL" id="BEYU01000144">
    <property type="protein sequence ID" value="GBG33101.1"/>
    <property type="molecule type" value="Genomic_DNA"/>
</dbReference>
<evidence type="ECO:0000313" key="7">
    <source>
        <dbReference type="Proteomes" id="UP000241890"/>
    </source>
</evidence>
<evidence type="ECO:0000256" key="3">
    <source>
        <dbReference type="ARBA" id="ARBA00011233"/>
    </source>
</evidence>
<dbReference type="Proteomes" id="UP000241890">
    <property type="component" value="Unassembled WGS sequence"/>
</dbReference>
<keyword evidence="5" id="KW-0119">Carbohydrate metabolism</keyword>
<dbReference type="InterPro" id="IPR013785">
    <property type="entry name" value="Aldolase_TIM"/>
</dbReference>
<evidence type="ECO:0000256" key="2">
    <source>
        <dbReference type="ARBA" id="ARBA00006906"/>
    </source>
</evidence>
<comment type="pathway">
    <text evidence="1">Carbohydrate acid metabolism.</text>
</comment>
<dbReference type="GO" id="GO:0016829">
    <property type="term" value="F:lyase activity"/>
    <property type="evidence" value="ECO:0007669"/>
    <property type="project" value="UniProtKB-KW"/>
</dbReference>
<dbReference type="PANTHER" id="PTHR30246:SF1">
    <property type="entry name" value="2-DEHYDRO-3-DEOXY-6-PHOSPHOGALACTONATE ALDOLASE-RELATED"/>
    <property type="match status" value="1"/>
</dbReference>
<accession>A0A2R5GXG3</accession>
<protein>
    <submittedName>
        <fullName evidence="6">KHG/KDPG aldolase</fullName>
    </submittedName>
</protein>
<evidence type="ECO:0000256" key="4">
    <source>
        <dbReference type="ARBA" id="ARBA00023239"/>
    </source>
</evidence>
<dbReference type="OrthoDB" id="1476984at2759"/>
<proteinExistence type="inferred from homology"/>
<dbReference type="AlphaFoldDB" id="A0A2R5GXG3"/>